<dbReference type="InterPro" id="IPR051100">
    <property type="entry name" value="DnaJ_subfamily_B/C"/>
</dbReference>
<dbReference type="PROSITE" id="PS00636">
    <property type="entry name" value="DNAJ_1"/>
    <property type="match status" value="1"/>
</dbReference>
<dbReference type="OrthoDB" id="442087at2759"/>
<dbReference type="SMART" id="SM00271">
    <property type="entry name" value="DnaJ"/>
    <property type="match status" value="1"/>
</dbReference>
<evidence type="ECO:0000256" key="1">
    <source>
        <dbReference type="SAM" id="MobiDB-lite"/>
    </source>
</evidence>
<dbReference type="Gene3D" id="1.10.287.110">
    <property type="entry name" value="DnaJ domain"/>
    <property type="match status" value="1"/>
</dbReference>
<dbReference type="GO" id="GO:0005789">
    <property type="term" value="C:endoplasmic reticulum membrane"/>
    <property type="evidence" value="ECO:0007669"/>
    <property type="project" value="TreeGrafter"/>
</dbReference>
<comment type="caution">
    <text evidence="3">The sequence shown here is derived from an EMBL/GenBank/DDBJ whole genome shotgun (WGS) entry which is preliminary data.</text>
</comment>
<dbReference type="PANTHER" id="PTHR43908:SF3">
    <property type="entry name" value="AT29763P-RELATED"/>
    <property type="match status" value="1"/>
</dbReference>
<accession>A0A9W9BWJ5</accession>
<feature type="region of interest" description="Disordered" evidence="1">
    <location>
        <begin position="147"/>
        <end position="211"/>
    </location>
</feature>
<dbReference type="AlphaFoldDB" id="A0A9W9BWJ5"/>
<dbReference type="PROSITE" id="PS50076">
    <property type="entry name" value="DNAJ_2"/>
    <property type="match status" value="1"/>
</dbReference>
<dbReference type="InterPro" id="IPR018253">
    <property type="entry name" value="DnaJ_domain_CS"/>
</dbReference>
<feature type="region of interest" description="Disordered" evidence="1">
    <location>
        <begin position="82"/>
        <end position="101"/>
    </location>
</feature>
<dbReference type="InterPro" id="IPR036869">
    <property type="entry name" value="J_dom_sf"/>
</dbReference>
<organism evidence="3 4">
    <name type="scientific">Didymella glomerata</name>
    <dbReference type="NCBI Taxonomy" id="749621"/>
    <lineage>
        <taxon>Eukaryota</taxon>
        <taxon>Fungi</taxon>
        <taxon>Dikarya</taxon>
        <taxon>Ascomycota</taxon>
        <taxon>Pezizomycotina</taxon>
        <taxon>Dothideomycetes</taxon>
        <taxon>Pleosporomycetidae</taxon>
        <taxon>Pleosporales</taxon>
        <taxon>Pleosporineae</taxon>
        <taxon>Didymellaceae</taxon>
        <taxon>Didymella</taxon>
    </lineage>
</organism>
<reference evidence="3" key="1">
    <citation type="submission" date="2022-10" db="EMBL/GenBank/DDBJ databases">
        <title>Tapping the CABI collections for fungal endophytes: first genome assemblies for Collariella, Neodidymelliopsis, Ascochyta clinopodiicola, Didymella pomorum, Didymosphaeria variabile, Neocosmospora piperis and Neocucurbitaria cava.</title>
        <authorList>
            <person name="Hill R."/>
        </authorList>
    </citation>
    <scope>NUCLEOTIDE SEQUENCE</scope>
    <source>
        <strain evidence="3">IMI 360193</strain>
    </source>
</reference>
<evidence type="ECO:0000259" key="2">
    <source>
        <dbReference type="PROSITE" id="PS50076"/>
    </source>
</evidence>
<dbReference type="SUPFAM" id="SSF46565">
    <property type="entry name" value="Chaperone J-domain"/>
    <property type="match status" value="1"/>
</dbReference>
<dbReference type="PANTHER" id="PTHR43908">
    <property type="entry name" value="AT29763P-RELATED"/>
    <property type="match status" value="1"/>
</dbReference>
<dbReference type="GO" id="GO:0030544">
    <property type="term" value="F:Hsp70 protein binding"/>
    <property type="evidence" value="ECO:0007669"/>
    <property type="project" value="TreeGrafter"/>
</dbReference>
<dbReference type="PRINTS" id="PR00625">
    <property type="entry name" value="JDOMAIN"/>
</dbReference>
<evidence type="ECO:0000313" key="3">
    <source>
        <dbReference type="EMBL" id="KAJ4330585.1"/>
    </source>
</evidence>
<keyword evidence="4" id="KW-1185">Reference proteome</keyword>
<dbReference type="GO" id="GO:0071218">
    <property type="term" value="P:cellular response to misfolded protein"/>
    <property type="evidence" value="ECO:0007669"/>
    <property type="project" value="TreeGrafter"/>
</dbReference>
<sequence length="211" mass="24173">MAPSAITEDYYKILEVDPTAEPELIVKSYRRLALKVHPDRNSERDATEAFQRLGRAYETLKDESERHKYDLIYPFLKGKVASSQQTREPKTTEPVSTASENAQIAALRKSKQERATRWSGSKMVFDASISEAERAIRRLEQELKGIEKLHKQGDNNKRRSFWRDSDKKKKKLEGGEGSSKNPESSKKSFGDLICVPHSPVRRKVKHVSMAR</sequence>
<feature type="compositionally biased region" description="Basic residues" evidence="1">
    <location>
        <begin position="199"/>
        <end position="211"/>
    </location>
</feature>
<dbReference type="Proteomes" id="UP001140562">
    <property type="component" value="Unassembled WGS sequence"/>
</dbReference>
<dbReference type="CDD" id="cd06257">
    <property type="entry name" value="DnaJ"/>
    <property type="match status" value="1"/>
</dbReference>
<dbReference type="EMBL" id="JAPEUV010000187">
    <property type="protein sequence ID" value="KAJ4330585.1"/>
    <property type="molecule type" value="Genomic_DNA"/>
</dbReference>
<proteinExistence type="predicted"/>
<feature type="domain" description="J" evidence="2">
    <location>
        <begin position="9"/>
        <end position="73"/>
    </location>
</feature>
<name>A0A9W9BWJ5_9PLEO</name>
<dbReference type="InterPro" id="IPR001623">
    <property type="entry name" value="DnaJ_domain"/>
</dbReference>
<dbReference type="Pfam" id="PF00226">
    <property type="entry name" value="DnaJ"/>
    <property type="match status" value="1"/>
</dbReference>
<gene>
    <name evidence="3" type="ORF">N0V87_009869</name>
</gene>
<feature type="compositionally biased region" description="Basic and acidic residues" evidence="1">
    <location>
        <begin position="147"/>
        <end position="167"/>
    </location>
</feature>
<evidence type="ECO:0000313" key="4">
    <source>
        <dbReference type="Proteomes" id="UP001140562"/>
    </source>
</evidence>
<protein>
    <recommendedName>
        <fullName evidence="2">J domain-containing protein</fullName>
    </recommendedName>
</protein>